<proteinExistence type="predicted"/>
<dbReference type="RefSeq" id="WP_216642190.1">
    <property type="nucleotide sequence ID" value="NZ_JARQAI010000031.1"/>
</dbReference>
<evidence type="ECO:0000313" key="2">
    <source>
        <dbReference type="Proteomes" id="UP001180842"/>
    </source>
</evidence>
<dbReference type="Proteomes" id="UP001180842">
    <property type="component" value="Unassembled WGS sequence"/>
</dbReference>
<name>A0AAE4I2U2_9ENTE</name>
<accession>A0AAE4I2U2</accession>
<sequence length="200" mass="23576">MKSNLRKASSFKQLREGVFLYSLRNEESALSSDKFVYVINTSKILKDNNISIAVDNKNIIQKDNRPYYVSISLNNDYSAFVPIRTNLTHKYGFITKGTGRQRSGLDYTKSLIVETKKIQQYLIRETGISFAEYTKIQKNHSLISRKYKEFIFDTFIPIYEKKKEKRTETENRVFDFSSLQYFEDTLQNIKKNKDRLNEKA</sequence>
<reference evidence="1" key="1">
    <citation type="submission" date="2023-03" db="EMBL/GenBank/DDBJ databases">
        <authorList>
            <person name="Shen W."/>
            <person name="Cai J."/>
        </authorList>
    </citation>
    <scope>NUCLEOTIDE SEQUENCE</scope>
    <source>
        <strain evidence="1">P69-2</strain>
    </source>
</reference>
<evidence type="ECO:0000313" key="1">
    <source>
        <dbReference type="EMBL" id="MDT2738141.1"/>
    </source>
</evidence>
<protein>
    <submittedName>
        <fullName evidence="1">Uncharacterized protein</fullName>
    </submittedName>
</protein>
<comment type="caution">
    <text evidence="1">The sequence shown here is derived from an EMBL/GenBank/DDBJ whole genome shotgun (WGS) entry which is preliminary data.</text>
</comment>
<dbReference type="EMBL" id="JARQAI010000031">
    <property type="protein sequence ID" value="MDT2738141.1"/>
    <property type="molecule type" value="Genomic_DNA"/>
</dbReference>
<dbReference type="AlphaFoldDB" id="A0AAE4I2U2"/>
<organism evidence="1 2">
    <name type="scientific">Enterococcus pseudoavium</name>
    <dbReference type="NCBI Taxonomy" id="44007"/>
    <lineage>
        <taxon>Bacteria</taxon>
        <taxon>Bacillati</taxon>
        <taxon>Bacillota</taxon>
        <taxon>Bacilli</taxon>
        <taxon>Lactobacillales</taxon>
        <taxon>Enterococcaceae</taxon>
        <taxon>Enterococcus</taxon>
    </lineage>
</organism>
<gene>
    <name evidence="1" type="ORF">P7H00_13595</name>
</gene>